<keyword evidence="15" id="KW-0720">Serine protease</keyword>
<dbReference type="Gene3D" id="2.40.10.10">
    <property type="entry name" value="Trypsin-like serine proteases"/>
    <property type="match status" value="2"/>
</dbReference>
<protein>
    <recommendedName>
        <fullName evidence="4">Non-structural polyprotein 1AB</fullName>
    </recommendedName>
</protein>
<keyword evidence="11" id="KW-0548">Nucleotidyltransferase</keyword>
<evidence type="ECO:0000256" key="7">
    <source>
        <dbReference type="ARBA" id="ARBA00022553"/>
    </source>
</evidence>
<dbReference type="InterPro" id="IPR043504">
    <property type="entry name" value="Peptidase_S1_PA_chymotrypsin"/>
</dbReference>
<dbReference type="InterPro" id="IPR043128">
    <property type="entry name" value="Rev_trsase/Diguanyl_cyclase"/>
</dbReference>
<evidence type="ECO:0000256" key="15">
    <source>
        <dbReference type="ARBA" id="ARBA00022825"/>
    </source>
</evidence>
<dbReference type="InterPro" id="IPR009003">
    <property type="entry name" value="Peptidase_S1_PA"/>
</dbReference>
<sequence>MSLYVNRADEALAQMDGTQLKSRFDARPWFDELRKIGGNKPWYITYQPRMLFFPTLKPDRILTASTVTEGEWRTFVMDKCCGEPIVIEVNHIDDHQPTILTAALMEDRAEKSRTISELRLDNELLRGQLACLRQEQTSTPRISFSWTTLFALVFIGFSLCWHSANALTTTSTTHSVDPIGILKLNAWLDKFIDDAKKTIHTHHYTVVNTIKESPSWLIATAITPYMWHVVTIVLSIITVYKSERRILSLLFLAAASLSGADWLFLASASLQTPLSAIVQVVCVIISHIDPIGSICISALAMFMTFVASMCASNTTFIQQSRAASANTAILVLAIVLRTLRLPALPIAIGLAIIRAYSILTTPTAATIEVRSEDGKVLSKESVKPGLLFRFKQRLRKFAQLRSSMPPLVRVNPTAVLRIETPDGIGTGFFCANYIVTAGHVVGQHKVVSACVGNAKYQAPVVRHVENKDIALLKIPQSLQNYPRLKIASKIETEWLCVYSPDGEGAIISSVTPGHQVDECLDYATPTRDGMSGAPVVNVDGRVMGVHLTNTGFTGGAQIITQADVTDPPKSTPTEEKLRAELEDLKKQLATFTQSSTHDDIIGLIREAMAREMKILRAELNKELAGITQDQQGDFSQTKKGKTKRGRGRIKLRLAGAKKRRQKGPVFTEEEYQRLLDEGLTPDEIRNMVDELYEEEAAGFPEWEEMSDGYDPDEDWEFESDSDFGQKKIRVPSFNQYLDRHYNPKDVQNMLDSLTPADIEAVGPLYPLTIKCSNPGLCSALLCCIDRYAALNGLSPPTQGLNYTQRRIPKKREAGPEPSGPEIHKLDAWEALRLPPRRRLVPDNYPVVCNLPINRPIFDTKRADDPLLGLLPPCDPDLPFGPAVWGPEAYTKSFEKFYYAEPSKFWELYPEECAFADKQWRIHYNFLEDSRVIHVTSTDKNMDSTPGYPKCEEYESERDYLEENGWGPYIREFKRVDAGDKPKVLWYCFLKKEQLKKEKIKDGDIRQIVCPDTIYSRIGAALEQHQNNLMKKHTEDSSGQCGWTPFFGGFARRMRKLDHGHIIEFDWTRFDGTIPRALLKHIKDLRWEKMNKTHRERYKHIHDWYVENLLTRHVLMPSGEVTVQRRGNPSGQISTTPDNCMVNYWLQAFEFAYLNKGKDINSLWKEYETIVYGDDRLTSTPCIPDNYVERVVEMYKTVFGMWVKPEKVKVTSTIKGTSFCGFTVGDNYQPIPSNPDKLWSSLVTPCQKLPDELALYGKLLSFKILMHNSEDHPFKEYIEKCLAALETGRTLPKITDEQLDRLWRGGPKTASNG</sequence>
<keyword evidence="12" id="KW-0547">Nucleotide-binding</keyword>
<keyword evidence="18 23" id="KW-1133">Transmembrane helix</keyword>
<evidence type="ECO:0000256" key="9">
    <source>
        <dbReference type="ARBA" id="ARBA00022679"/>
    </source>
</evidence>
<reference evidence="25" key="1">
    <citation type="submission" date="2018-12" db="EMBL/GenBank/DDBJ databases">
        <title>A reference catalog of porcine virome.</title>
        <authorList>
            <person name="He B."/>
            <person name="Tu C."/>
        </authorList>
    </citation>
    <scope>NUCLEOTIDE SEQUENCE</scope>
    <source>
        <strain evidence="25">PoAstV_VIRES_GX03_C2</strain>
    </source>
</reference>
<dbReference type="GO" id="GO:0033644">
    <property type="term" value="C:host cell membrane"/>
    <property type="evidence" value="ECO:0007669"/>
    <property type="project" value="UniProtKB-SubCell"/>
</dbReference>
<dbReference type="InterPro" id="IPR045836">
    <property type="entry name" value="Astro_VPg"/>
</dbReference>
<organism evidence="25">
    <name type="scientific">Porcine astrovirus 1</name>
    <name type="common">PAstV-1</name>
    <dbReference type="NCBI Taxonomy" id="1239567"/>
    <lineage>
        <taxon>Viruses</taxon>
        <taxon>Riboviria</taxon>
        <taxon>Orthornavirae</taxon>
        <taxon>Pisuviricota</taxon>
        <taxon>Stelpaviricetes</taxon>
        <taxon>Stellavirales</taxon>
        <taxon>Astroviridae</taxon>
        <taxon>Mamastrovirus</taxon>
        <taxon>Mamastrovirus suis</taxon>
    </lineage>
</organism>
<dbReference type="GO" id="GO:0003968">
    <property type="term" value="F:RNA-directed RNA polymerase activity"/>
    <property type="evidence" value="ECO:0007669"/>
    <property type="project" value="UniProtKB-KW"/>
</dbReference>
<dbReference type="GO" id="GO:0008236">
    <property type="term" value="F:serine-type peptidase activity"/>
    <property type="evidence" value="ECO:0007669"/>
    <property type="project" value="UniProtKB-KW"/>
</dbReference>
<comment type="similarity">
    <text evidence="2">Belongs to the astroviridae polyprotein 1AB family.</text>
</comment>
<dbReference type="Pfam" id="PF13365">
    <property type="entry name" value="Trypsin_2"/>
    <property type="match status" value="1"/>
</dbReference>
<dbReference type="Pfam" id="PF19416">
    <property type="entry name" value="Astro_VPg"/>
    <property type="match status" value="1"/>
</dbReference>
<evidence type="ECO:0000256" key="4">
    <source>
        <dbReference type="ARBA" id="ARBA00019743"/>
    </source>
</evidence>
<evidence type="ECO:0000256" key="12">
    <source>
        <dbReference type="ARBA" id="ARBA00022741"/>
    </source>
</evidence>
<keyword evidence="17" id="KW-0693">Viral RNA replication</keyword>
<evidence type="ECO:0000256" key="13">
    <source>
        <dbReference type="ARBA" id="ARBA00022758"/>
    </source>
</evidence>
<feature type="transmembrane region" description="Helical" evidence="23">
    <location>
        <begin position="277"/>
        <end position="307"/>
    </location>
</feature>
<evidence type="ECO:0000256" key="21">
    <source>
        <dbReference type="ARBA" id="ARBA00047383"/>
    </source>
</evidence>
<accession>A0A513Q7W6</accession>
<dbReference type="GO" id="GO:0006508">
    <property type="term" value="P:proteolysis"/>
    <property type="evidence" value="ECO:0007669"/>
    <property type="project" value="UniProtKB-KW"/>
</dbReference>
<keyword evidence="5" id="KW-0696">RNA-directed RNA polymerase</keyword>
<keyword evidence="16" id="KW-1043">Host membrane</keyword>
<keyword evidence="13" id="KW-0688">Ribosomal frameshifting</keyword>
<feature type="transmembrane region" description="Helical" evidence="23">
    <location>
        <begin position="328"/>
        <end position="353"/>
    </location>
</feature>
<evidence type="ECO:0000256" key="3">
    <source>
        <dbReference type="ARBA" id="ARBA00011245"/>
    </source>
</evidence>
<feature type="domain" description="RdRp catalytic" evidence="24">
    <location>
        <begin position="1059"/>
        <end position="1187"/>
    </location>
</feature>
<keyword evidence="6" id="KW-0191">Covalent protein-RNA linkage</keyword>
<evidence type="ECO:0000256" key="22">
    <source>
        <dbReference type="SAM" id="Coils"/>
    </source>
</evidence>
<evidence type="ECO:0000256" key="6">
    <source>
        <dbReference type="ARBA" id="ARBA00022520"/>
    </source>
</evidence>
<evidence type="ECO:0000256" key="1">
    <source>
        <dbReference type="ARBA" id="ARBA00004301"/>
    </source>
</evidence>
<proteinExistence type="inferred from homology"/>
<dbReference type="InterPro" id="IPR001205">
    <property type="entry name" value="RNA-dir_pol_C"/>
</dbReference>
<keyword evidence="14" id="KW-0378">Hydrolase</keyword>
<feature type="transmembrane region" description="Helical" evidence="23">
    <location>
        <begin position="216"/>
        <end position="239"/>
    </location>
</feature>
<keyword evidence="19 23" id="KW-0472">Membrane</keyword>
<comment type="function">
    <text evidence="20">Responsible for the cleavage of the polyprotein into functional products.</text>
</comment>
<evidence type="ECO:0000256" key="19">
    <source>
        <dbReference type="ARBA" id="ARBA00023136"/>
    </source>
</evidence>
<dbReference type="Gene3D" id="3.30.70.270">
    <property type="match status" value="1"/>
</dbReference>
<keyword evidence="22" id="KW-0175">Coiled coil</keyword>
<evidence type="ECO:0000256" key="14">
    <source>
        <dbReference type="ARBA" id="ARBA00022801"/>
    </source>
</evidence>
<evidence type="ECO:0000256" key="18">
    <source>
        <dbReference type="ARBA" id="ARBA00022989"/>
    </source>
</evidence>
<dbReference type="PROSITE" id="PS50507">
    <property type="entry name" value="RDRP_SSRNA_POS"/>
    <property type="match status" value="1"/>
</dbReference>
<dbReference type="InterPro" id="IPR007094">
    <property type="entry name" value="RNA-dir_pol_PSvirus"/>
</dbReference>
<dbReference type="Pfam" id="PF00680">
    <property type="entry name" value="RdRP_1"/>
    <property type="match status" value="1"/>
</dbReference>
<comment type="catalytic activity">
    <reaction evidence="21">
        <text>RNA(n) + a ribonucleoside 5'-triphosphate = RNA(n+1) + diphosphate</text>
        <dbReference type="Rhea" id="RHEA:21248"/>
        <dbReference type="Rhea" id="RHEA-COMP:14527"/>
        <dbReference type="Rhea" id="RHEA-COMP:17342"/>
        <dbReference type="ChEBI" id="CHEBI:33019"/>
        <dbReference type="ChEBI" id="CHEBI:61557"/>
        <dbReference type="ChEBI" id="CHEBI:140395"/>
    </reaction>
</comment>
<evidence type="ECO:0000256" key="2">
    <source>
        <dbReference type="ARBA" id="ARBA00005873"/>
    </source>
</evidence>
<comment type="subcellular location">
    <subcellularLocation>
        <location evidence="1">Host membrane</location>
        <topology evidence="1">Multi-pass membrane protein</topology>
    </subcellularLocation>
</comment>
<evidence type="ECO:0000256" key="10">
    <source>
        <dbReference type="ARBA" id="ARBA00022692"/>
    </source>
</evidence>
<dbReference type="SUPFAM" id="SSF50494">
    <property type="entry name" value="Trypsin-like serine proteases"/>
    <property type="match status" value="1"/>
</dbReference>
<comment type="subunit">
    <text evidence="3">Monomer.</text>
</comment>
<evidence type="ECO:0000256" key="23">
    <source>
        <dbReference type="SAM" id="Phobius"/>
    </source>
</evidence>
<evidence type="ECO:0000259" key="24">
    <source>
        <dbReference type="PROSITE" id="PS50507"/>
    </source>
</evidence>
<dbReference type="InterPro" id="IPR043502">
    <property type="entry name" value="DNA/RNA_pol_sf"/>
</dbReference>
<dbReference type="EMBL" id="MK378474">
    <property type="protein sequence ID" value="QBJ01319.1"/>
    <property type="molecule type" value="Genomic_RNA"/>
</dbReference>
<keyword evidence="7" id="KW-0597">Phosphoprotein</keyword>
<evidence type="ECO:0000256" key="11">
    <source>
        <dbReference type="ARBA" id="ARBA00022695"/>
    </source>
</evidence>
<keyword evidence="10 23" id="KW-0812">Transmembrane</keyword>
<feature type="transmembrane region" description="Helical" evidence="23">
    <location>
        <begin position="142"/>
        <end position="164"/>
    </location>
</feature>
<keyword evidence="8" id="KW-0645">Protease</keyword>
<feature type="transmembrane region" description="Helical" evidence="23">
    <location>
        <begin position="246"/>
        <end position="265"/>
    </location>
</feature>
<evidence type="ECO:0000256" key="20">
    <source>
        <dbReference type="ARBA" id="ARBA00045910"/>
    </source>
</evidence>
<evidence type="ECO:0000256" key="16">
    <source>
        <dbReference type="ARBA" id="ARBA00022870"/>
    </source>
</evidence>
<feature type="coiled-coil region" evidence="22">
    <location>
        <begin position="574"/>
        <end position="629"/>
    </location>
</feature>
<dbReference type="CDD" id="cd23172">
    <property type="entry name" value="ps-ssRNAv_Astroviridae_RdRp"/>
    <property type="match status" value="1"/>
</dbReference>
<evidence type="ECO:0000313" key="25">
    <source>
        <dbReference type="EMBL" id="QBJ01319.1"/>
    </source>
</evidence>
<organismHost>
    <name type="scientific">Sus scrofa</name>
    <name type="common">Pig</name>
    <dbReference type="NCBI Taxonomy" id="9823"/>
</organismHost>
<evidence type="ECO:0000256" key="17">
    <source>
        <dbReference type="ARBA" id="ARBA00022953"/>
    </source>
</evidence>
<dbReference type="GO" id="GO:0075523">
    <property type="term" value="P:viral translational frameshifting"/>
    <property type="evidence" value="ECO:0007669"/>
    <property type="project" value="UniProtKB-KW"/>
</dbReference>
<keyword evidence="9" id="KW-0808">Transferase</keyword>
<dbReference type="SUPFAM" id="SSF56672">
    <property type="entry name" value="DNA/RNA polymerases"/>
    <property type="match status" value="1"/>
</dbReference>
<dbReference type="GO" id="GO:0006351">
    <property type="term" value="P:DNA-templated transcription"/>
    <property type="evidence" value="ECO:0007669"/>
    <property type="project" value="InterPro"/>
</dbReference>
<evidence type="ECO:0000256" key="5">
    <source>
        <dbReference type="ARBA" id="ARBA00022484"/>
    </source>
</evidence>
<evidence type="ECO:0000256" key="8">
    <source>
        <dbReference type="ARBA" id="ARBA00022670"/>
    </source>
</evidence>
<dbReference type="GO" id="GO:0039694">
    <property type="term" value="P:viral RNA genome replication"/>
    <property type="evidence" value="ECO:0007669"/>
    <property type="project" value="InterPro"/>
</dbReference>
<dbReference type="GO" id="GO:0000166">
    <property type="term" value="F:nucleotide binding"/>
    <property type="evidence" value="ECO:0007669"/>
    <property type="project" value="UniProtKB-KW"/>
</dbReference>
<name>A0A513Q7W6_PASV1</name>
<dbReference type="GO" id="GO:0003723">
    <property type="term" value="F:RNA binding"/>
    <property type="evidence" value="ECO:0007669"/>
    <property type="project" value="InterPro"/>
</dbReference>